<dbReference type="PANTHER" id="PTHR42739">
    <property type="entry name" value="MALATE SYNTHASE G"/>
    <property type="match status" value="1"/>
</dbReference>
<feature type="binding site" evidence="10">
    <location>
        <position position="444"/>
    </location>
    <ligand>
        <name>Mg(2+)</name>
        <dbReference type="ChEBI" id="CHEBI:18420"/>
    </ligand>
</feature>
<evidence type="ECO:0000256" key="1">
    <source>
        <dbReference type="ARBA" id="ARBA00001946"/>
    </source>
</evidence>
<evidence type="ECO:0000256" key="11">
    <source>
        <dbReference type="NCBIfam" id="TIGR01345"/>
    </source>
</evidence>
<keyword evidence="8 10" id="KW-0558">Oxidation</keyword>
<evidence type="ECO:0000313" key="18">
    <source>
        <dbReference type="EMBL" id="RPE66745.1"/>
    </source>
</evidence>
<evidence type="ECO:0000256" key="9">
    <source>
        <dbReference type="ARBA" id="ARBA00047918"/>
    </source>
</evidence>
<evidence type="ECO:0000256" key="8">
    <source>
        <dbReference type="ARBA" id="ARBA00023097"/>
    </source>
</evidence>
<comment type="cofactor">
    <cofactor evidence="1 10">
        <name>Mg(2+)</name>
        <dbReference type="ChEBI" id="CHEBI:18420"/>
    </cofactor>
</comment>
<evidence type="ECO:0000256" key="2">
    <source>
        <dbReference type="ARBA" id="ARBA00022435"/>
    </source>
</evidence>
<evidence type="ECO:0000259" key="14">
    <source>
        <dbReference type="Pfam" id="PF01274"/>
    </source>
</evidence>
<keyword evidence="19" id="KW-1185">Reference proteome</keyword>
<keyword evidence="7 10" id="KW-0460">Magnesium</keyword>
<evidence type="ECO:0000256" key="3">
    <source>
        <dbReference type="ARBA" id="ARBA00022490"/>
    </source>
</evidence>
<protein>
    <recommendedName>
        <fullName evidence="10 11">Malate synthase G</fullName>
        <ecNumber evidence="10 11">2.3.3.9</ecNumber>
    </recommendedName>
</protein>
<dbReference type="InterPro" id="IPR046363">
    <property type="entry name" value="MS_N_TIM-barrel_dom"/>
</dbReference>
<comment type="subunit">
    <text evidence="10">Monomer.</text>
</comment>
<evidence type="ECO:0000256" key="5">
    <source>
        <dbReference type="ARBA" id="ARBA00022679"/>
    </source>
</evidence>
<dbReference type="InterPro" id="IPR044856">
    <property type="entry name" value="Malate_synth_C_sf"/>
</dbReference>
<feature type="binding site" evidence="10">
    <location>
        <position position="444"/>
    </location>
    <ligand>
        <name>glyoxylate</name>
        <dbReference type="ChEBI" id="CHEBI:36655"/>
    </ligand>
</feature>
<evidence type="ECO:0000256" key="6">
    <source>
        <dbReference type="ARBA" id="ARBA00022723"/>
    </source>
</evidence>
<evidence type="ECO:0000259" key="16">
    <source>
        <dbReference type="Pfam" id="PF20658"/>
    </source>
</evidence>
<dbReference type="InterPro" id="IPR001465">
    <property type="entry name" value="Malate_synthase_TIM"/>
</dbReference>
<feature type="binding site" evidence="10">
    <location>
        <position position="472"/>
    </location>
    <ligand>
        <name>Mg(2+)</name>
        <dbReference type="ChEBI" id="CHEBI:18420"/>
    </ligand>
</feature>
<dbReference type="InterPro" id="IPR048355">
    <property type="entry name" value="MS_C"/>
</dbReference>
<comment type="caution">
    <text evidence="10">Lacks conserved residue(s) required for the propagation of feature annotation.</text>
</comment>
<keyword evidence="2 10" id="KW-0329">Glyoxylate bypass</keyword>
<dbReference type="HAMAP" id="MF_00641">
    <property type="entry name" value="Malate_synth_G"/>
    <property type="match status" value="1"/>
</dbReference>
<feature type="domain" description="Malate synthase G alpha-beta insertion" evidence="16">
    <location>
        <begin position="161"/>
        <end position="236"/>
    </location>
</feature>
<feature type="domain" description="Malate synthase C-terminal" evidence="17">
    <location>
        <begin position="609"/>
        <end position="700"/>
    </location>
</feature>
<feature type="binding site" evidence="10">
    <location>
        <position position="277"/>
    </location>
    <ligand>
        <name>acetyl-CoA</name>
        <dbReference type="ChEBI" id="CHEBI:57288"/>
    </ligand>
</feature>
<dbReference type="InterPro" id="IPR011076">
    <property type="entry name" value="Malate_synth_sf"/>
</dbReference>
<reference evidence="18 19" key="1">
    <citation type="submission" date="2018-11" db="EMBL/GenBank/DDBJ databases">
        <title>Genomic Encyclopedia of Type Strains, Phase IV (KMG-IV): sequencing the most valuable type-strain genomes for metagenomic binning, comparative biology and taxonomic classification.</title>
        <authorList>
            <person name="Goeker M."/>
        </authorList>
    </citation>
    <scope>NUCLEOTIDE SEQUENCE [LARGE SCALE GENOMIC DNA]</scope>
    <source>
        <strain evidence="18 19">DSM 101684</strain>
    </source>
</reference>
<comment type="function">
    <text evidence="10">Involved in the glycolate utilization. Catalyzes the condensation and subsequent hydrolysis of acetyl-coenzyme A (acetyl-CoA) and glyoxylate to form malate and CoA.</text>
</comment>
<dbReference type="Pfam" id="PF20659">
    <property type="entry name" value="MS_C"/>
    <property type="match status" value="1"/>
</dbReference>
<sequence length="740" mass="80456">MTTNRINVHRLQVAEPLYRFINDEVLPGTGVSAETFWAGFDAIVGDLAPKNRALLAERDRLQAELDTWHSAHPGPIRDMAGYRQFLETIGYLVPTPGPVRITTANVDAELATQAGPQLVVPILNARYALNAANARWGSLYDALYGTDVIPEDDGCEKGPGYNEKRGARVIAFARRFLDESAPLAEGSHAEASAYQVVDGALRVSLTGGRMTGLKNPAQFVGFQGEALNPSSVLLKNHGLHIDIRIDRATPIGQTDLAGVSDVVVEAALSTILDLEDSVAAVDAEDKVLGYRNWLGILKGDLVESFDKGGRRLTRGLHPDRRYRTPQGDGERVLPGRSLLFVRNVGHLMTNPAILWTDRDGIAHEIPEGIMDAMVTTTIALHDLQGHGRLPSGEPIRNSRAGSVYIVKPKMHGPAEVAFAAELFGRVEQVLGLPDSTVKLGIMDEERRTSVNLKACIAAAQSRVAFINTGFLDRTGDEIHSAMRAGPMIRKGDMKTSAWIQAYEKNNVLVGLACGLRGKAQIGKGMWAMPDLMAAMLEQKIAHPKAGANTAWVPSPTGATLHALHYHQVDVAAIQAEMERIDADALRDELLTGLLTVPVAAAPNWSEAERQQELDNNAQGILGYVVRWVDQGVGCSKVPDIHNIGLMEDRATLRISSQHMANWLLHGVVSEAQVRATMERMAAVVDQQNAGDPFYKPMAGHFDTSYAYRAACDLVFKGVEQPNGYTEPLLHAWRQRAKAGA</sequence>
<gene>
    <name evidence="10" type="primary">glcB</name>
    <name evidence="18" type="ORF">EDC62_1819</name>
</gene>
<dbReference type="GO" id="GO:0004474">
    <property type="term" value="F:malate synthase activity"/>
    <property type="evidence" value="ECO:0007669"/>
    <property type="project" value="UniProtKB-UniRule"/>
</dbReference>
<dbReference type="NCBIfam" id="TIGR01345">
    <property type="entry name" value="malate_syn_G"/>
    <property type="match status" value="1"/>
</dbReference>
<dbReference type="EC" id="2.3.3.9" evidence="10 11"/>
<accession>A0A3N4UE66</accession>
<feature type="binding site" evidence="10">
    <location>
        <begin position="469"/>
        <end position="472"/>
    </location>
    <ligand>
        <name>glyoxylate</name>
        <dbReference type="ChEBI" id="CHEBI:36655"/>
    </ligand>
</feature>
<comment type="subcellular location">
    <subcellularLocation>
        <location evidence="10 13">Cytoplasm</location>
    </subcellularLocation>
</comment>
<dbReference type="Pfam" id="PF01274">
    <property type="entry name" value="MS_TIM-barrel"/>
    <property type="match status" value="1"/>
</dbReference>
<dbReference type="InterPro" id="IPR048357">
    <property type="entry name" value="MSG_insertion"/>
</dbReference>
<evidence type="ECO:0000256" key="12">
    <source>
        <dbReference type="PIRSR" id="PIRSR601465-50"/>
    </source>
</evidence>
<keyword evidence="3 10" id="KW-0963">Cytoplasm</keyword>
<dbReference type="Pfam" id="PF20656">
    <property type="entry name" value="MS_N"/>
    <property type="match status" value="1"/>
</dbReference>
<evidence type="ECO:0000256" key="10">
    <source>
        <dbReference type="HAMAP-Rule" id="MF_00641"/>
    </source>
</evidence>
<dbReference type="RefSeq" id="WP_124222863.1">
    <property type="nucleotide sequence ID" value="NZ_RKQL01000004.1"/>
</dbReference>
<dbReference type="GO" id="GO:0000287">
    <property type="term" value="F:magnesium ion binding"/>
    <property type="evidence" value="ECO:0007669"/>
    <property type="project" value="TreeGrafter"/>
</dbReference>
<feature type="binding site" evidence="10">
    <location>
        <position position="553"/>
    </location>
    <ligand>
        <name>acetyl-CoA</name>
        <dbReference type="ChEBI" id="CHEBI:57288"/>
    </ligand>
</feature>
<evidence type="ECO:0000259" key="15">
    <source>
        <dbReference type="Pfam" id="PF20656"/>
    </source>
</evidence>
<evidence type="ECO:0000259" key="17">
    <source>
        <dbReference type="Pfam" id="PF20659"/>
    </source>
</evidence>
<dbReference type="GO" id="GO:0005829">
    <property type="term" value="C:cytosol"/>
    <property type="evidence" value="ECO:0007669"/>
    <property type="project" value="TreeGrafter"/>
</dbReference>
<feature type="active site" description="Proton acceptor" evidence="10 12">
    <location>
        <position position="342"/>
    </location>
</feature>
<dbReference type="Pfam" id="PF20658">
    <property type="entry name" value="MSG_insertion"/>
    <property type="match status" value="1"/>
</dbReference>
<dbReference type="UniPathway" id="UPA00703">
    <property type="reaction ID" value="UER00720"/>
</dbReference>
<dbReference type="InterPro" id="IPR048356">
    <property type="entry name" value="MS_N"/>
</dbReference>
<comment type="pathway">
    <text evidence="10 13">Carbohydrate metabolism; glyoxylate cycle; (S)-malate from isocitrate: step 2/2.</text>
</comment>
<dbReference type="SUPFAM" id="SSF51645">
    <property type="entry name" value="Malate synthase G"/>
    <property type="match status" value="1"/>
</dbReference>
<dbReference type="Gene3D" id="1.20.1220.12">
    <property type="entry name" value="Malate synthase, domain III"/>
    <property type="match status" value="1"/>
</dbReference>
<dbReference type="AlphaFoldDB" id="A0A3N4UE66"/>
<dbReference type="PANTHER" id="PTHR42739:SF1">
    <property type="entry name" value="MALATE SYNTHASE G"/>
    <property type="match status" value="1"/>
</dbReference>
<dbReference type="Proteomes" id="UP000272193">
    <property type="component" value="Unassembled WGS sequence"/>
</dbReference>
<evidence type="ECO:0000313" key="19">
    <source>
        <dbReference type="Proteomes" id="UP000272193"/>
    </source>
</evidence>
<dbReference type="FunFam" id="3.20.20.360:FF:000003">
    <property type="entry name" value="Malate synthase G"/>
    <property type="match status" value="1"/>
</dbReference>
<organism evidence="18 19">
    <name type="scientific">Tibeticola sediminis</name>
    <dbReference type="NCBI Taxonomy" id="1917811"/>
    <lineage>
        <taxon>Bacteria</taxon>
        <taxon>Pseudomonadati</taxon>
        <taxon>Pseudomonadota</taxon>
        <taxon>Betaproteobacteria</taxon>
        <taxon>Burkholderiales</taxon>
        <taxon>Comamonadaceae</taxon>
        <taxon>Tibeticola</taxon>
    </lineage>
</organism>
<dbReference type="Gene3D" id="3.20.20.360">
    <property type="entry name" value="Malate synthase, domain 3"/>
    <property type="match status" value="2"/>
</dbReference>
<dbReference type="GO" id="GO:0006099">
    <property type="term" value="P:tricarboxylic acid cycle"/>
    <property type="evidence" value="ECO:0007669"/>
    <property type="project" value="UniProtKB-KW"/>
</dbReference>
<feature type="domain" description="Malate synthase N-terminal" evidence="15">
    <location>
        <begin position="17"/>
        <end position="77"/>
    </location>
</feature>
<feature type="active site" description="Proton donor" evidence="10 12">
    <location>
        <position position="648"/>
    </location>
</feature>
<feature type="modified residue" description="Cysteine sulfenic acid (-SOH)" evidence="10">
    <location>
        <position position="634"/>
    </location>
</feature>
<keyword evidence="5 10" id="KW-0808">Transferase</keyword>
<dbReference type="GO" id="GO:0006097">
    <property type="term" value="P:glyoxylate cycle"/>
    <property type="evidence" value="ECO:0007669"/>
    <property type="project" value="UniProtKB-UniRule"/>
</dbReference>
<proteinExistence type="inferred from homology"/>
<evidence type="ECO:0000256" key="13">
    <source>
        <dbReference type="RuleBase" id="RU003572"/>
    </source>
</evidence>
<feature type="domain" description="Malate synthase TIM barrel" evidence="14">
    <location>
        <begin position="339"/>
        <end position="587"/>
    </location>
</feature>
<feature type="binding site" evidence="10">
    <location>
        <position position="342"/>
    </location>
    <ligand>
        <name>glyoxylate</name>
        <dbReference type="ChEBI" id="CHEBI:36655"/>
    </ligand>
</feature>
<name>A0A3N4UE66_9BURK</name>
<dbReference type="GO" id="GO:0009436">
    <property type="term" value="P:glyoxylate catabolic process"/>
    <property type="evidence" value="ECO:0007669"/>
    <property type="project" value="TreeGrafter"/>
</dbReference>
<evidence type="ECO:0000256" key="4">
    <source>
        <dbReference type="ARBA" id="ARBA00022532"/>
    </source>
</evidence>
<comment type="catalytic activity">
    <reaction evidence="9 10 13">
        <text>glyoxylate + acetyl-CoA + H2O = (S)-malate + CoA + H(+)</text>
        <dbReference type="Rhea" id="RHEA:18181"/>
        <dbReference type="ChEBI" id="CHEBI:15377"/>
        <dbReference type="ChEBI" id="CHEBI:15378"/>
        <dbReference type="ChEBI" id="CHEBI:15589"/>
        <dbReference type="ChEBI" id="CHEBI:36655"/>
        <dbReference type="ChEBI" id="CHEBI:57287"/>
        <dbReference type="ChEBI" id="CHEBI:57288"/>
        <dbReference type="EC" id="2.3.3.9"/>
    </reaction>
</comment>
<dbReference type="OrthoDB" id="9762054at2"/>
<dbReference type="EMBL" id="RKQL01000004">
    <property type="protein sequence ID" value="RPE66745.1"/>
    <property type="molecule type" value="Genomic_DNA"/>
</dbReference>
<feature type="binding site" evidence="10">
    <location>
        <begin position="126"/>
        <end position="127"/>
    </location>
    <ligand>
        <name>acetyl-CoA</name>
        <dbReference type="ChEBI" id="CHEBI:57288"/>
    </ligand>
</feature>
<dbReference type="NCBIfam" id="NF002825">
    <property type="entry name" value="PRK02999.1"/>
    <property type="match status" value="1"/>
</dbReference>
<keyword evidence="6 10" id="KW-0479">Metal-binding</keyword>
<feature type="binding site" evidence="10">
    <location>
        <position position="314"/>
    </location>
    <ligand>
        <name>acetyl-CoA</name>
        <dbReference type="ChEBI" id="CHEBI:57288"/>
    </ligand>
</feature>
<feature type="binding site" evidence="10">
    <location>
        <position position="119"/>
    </location>
    <ligand>
        <name>acetyl-CoA</name>
        <dbReference type="ChEBI" id="CHEBI:57288"/>
    </ligand>
</feature>
<comment type="caution">
    <text evidence="18">The sequence shown here is derived from an EMBL/GenBank/DDBJ whole genome shotgun (WGS) entry which is preliminary data.</text>
</comment>
<keyword evidence="4 10" id="KW-0816">Tricarboxylic acid cycle</keyword>
<dbReference type="InterPro" id="IPR006253">
    <property type="entry name" value="Malate_synthG"/>
</dbReference>
<evidence type="ECO:0000256" key="7">
    <source>
        <dbReference type="ARBA" id="ARBA00022842"/>
    </source>
</evidence>
<comment type="similarity">
    <text evidence="10 13">Belongs to the malate synthase family. GlcB subfamily.</text>
</comment>